<keyword evidence="1" id="KW-0040">ANK repeat</keyword>
<dbReference type="SMART" id="SM00248">
    <property type="entry name" value="ANK"/>
    <property type="match status" value="3"/>
</dbReference>
<organism evidence="2 3">
    <name type="scientific">Mya arenaria</name>
    <name type="common">Soft-shell clam</name>
    <dbReference type="NCBI Taxonomy" id="6604"/>
    <lineage>
        <taxon>Eukaryota</taxon>
        <taxon>Metazoa</taxon>
        <taxon>Spiralia</taxon>
        <taxon>Lophotrochozoa</taxon>
        <taxon>Mollusca</taxon>
        <taxon>Bivalvia</taxon>
        <taxon>Autobranchia</taxon>
        <taxon>Heteroconchia</taxon>
        <taxon>Euheterodonta</taxon>
        <taxon>Imparidentia</taxon>
        <taxon>Neoheterodontei</taxon>
        <taxon>Myida</taxon>
        <taxon>Myoidea</taxon>
        <taxon>Myidae</taxon>
        <taxon>Mya</taxon>
    </lineage>
</organism>
<reference evidence="2" key="1">
    <citation type="submission" date="2022-11" db="EMBL/GenBank/DDBJ databases">
        <title>Centuries of genome instability and evolution in soft-shell clam transmissible cancer (bioRxiv).</title>
        <authorList>
            <person name="Hart S.F.M."/>
            <person name="Yonemitsu M.A."/>
            <person name="Giersch R.M."/>
            <person name="Beal B.F."/>
            <person name="Arriagada G."/>
            <person name="Davis B.W."/>
            <person name="Ostrander E.A."/>
            <person name="Goff S.P."/>
            <person name="Metzger M.J."/>
        </authorList>
    </citation>
    <scope>NUCLEOTIDE SEQUENCE</scope>
    <source>
        <strain evidence="2">MELC-2E11</strain>
        <tissue evidence="2">Siphon/mantle</tissue>
    </source>
</reference>
<dbReference type="PANTHER" id="PTHR24121:SF23">
    <property type="entry name" value="NO MECHANORECEPTOR POTENTIAL C, ISOFORM H"/>
    <property type="match status" value="1"/>
</dbReference>
<name>A0ABY7EMY2_MYAAR</name>
<dbReference type="PROSITE" id="PS50297">
    <property type="entry name" value="ANK_REP_REGION"/>
    <property type="match status" value="1"/>
</dbReference>
<feature type="repeat" description="ANK" evidence="1">
    <location>
        <begin position="83"/>
        <end position="115"/>
    </location>
</feature>
<dbReference type="InterPro" id="IPR002110">
    <property type="entry name" value="Ankyrin_rpt"/>
</dbReference>
<evidence type="ECO:0000256" key="1">
    <source>
        <dbReference type="PROSITE-ProRule" id="PRU00023"/>
    </source>
</evidence>
<dbReference type="Pfam" id="PF12796">
    <property type="entry name" value="Ank_2"/>
    <property type="match status" value="2"/>
</dbReference>
<evidence type="ECO:0000313" key="2">
    <source>
        <dbReference type="EMBL" id="WAR08546.1"/>
    </source>
</evidence>
<dbReference type="SUPFAM" id="SSF48403">
    <property type="entry name" value="Ankyrin repeat"/>
    <property type="match status" value="1"/>
</dbReference>
<feature type="non-terminal residue" evidence="2">
    <location>
        <position position="1"/>
    </location>
</feature>
<dbReference type="Proteomes" id="UP001164746">
    <property type="component" value="Chromosome 6"/>
</dbReference>
<proteinExistence type="predicted"/>
<evidence type="ECO:0000313" key="3">
    <source>
        <dbReference type="Proteomes" id="UP001164746"/>
    </source>
</evidence>
<dbReference type="EMBL" id="CP111017">
    <property type="protein sequence ID" value="WAR08546.1"/>
    <property type="molecule type" value="Genomic_DNA"/>
</dbReference>
<accession>A0ABY7EMY2</accession>
<dbReference type="InterPro" id="IPR036770">
    <property type="entry name" value="Ankyrin_rpt-contain_sf"/>
</dbReference>
<dbReference type="PANTHER" id="PTHR24121">
    <property type="entry name" value="NO MECHANORECEPTOR POTENTIAL C, ISOFORM D-RELATED"/>
    <property type="match status" value="1"/>
</dbReference>
<keyword evidence="3" id="KW-1185">Reference proteome</keyword>
<protein>
    <submittedName>
        <fullName evidence="2">ANR17-like protein</fullName>
    </submittedName>
</protein>
<sequence length="129" mass="14536">MALQNREFLHKKDGKGDTVYHLAAKEGHDRLLDVLLREDKENIVSCQNNDGCTPLWLAAASGHLKCVEHLCTRVDLIEMANKNELTPLMVASQNGHADIVEYLINQNAKVSARDEKKHNCLDIAILKRH</sequence>
<dbReference type="Gene3D" id="1.25.40.20">
    <property type="entry name" value="Ankyrin repeat-containing domain"/>
    <property type="match status" value="2"/>
</dbReference>
<dbReference type="PROSITE" id="PS50088">
    <property type="entry name" value="ANK_REPEAT"/>
    <property type="match status" value="1"/>
</dbReference>
<gene>
    <name evidence="2" type="ORF">MAR_018504</name>
</gene>